<dbReference type="GeneID" id="113736266"/>
<dbReference type="InterPro" id="IPR017441">
    <property type="entry name" value="Protein_kinase_ATP_BS"/>
</dbReference>
<keyword evidence="3 6" id="KW-0547">Nucleotide-binding</keyword>
<dbReference type="PANTHER" id="PTHR23257:SF842">
    <property type="entry name" value="KINASE SUPERFAMILY WITH OCTICOSAPEPTIDE_PHOX_BEM1P DOMAIN-CONTAINING PROTEIN"/>
    <property type="match status" value="1"/>
</dbReference>
<organism evidence="10 11">
    <name type="scientific">Coffea arabica</name>
    <name type="common">Arabian coffee</name>
    <dbReference type="NCBI Taxonomy" id="13443"/>
    <lineage>
        <taxon>Eukaryota</taxon>
        <taxon>Viridiplantae</taxon>
        <taxon>Streptophyta</taxon>
        <taxon>Embryophyta</taxon>
        <taxon>Tracheophyta</taxon>
        <taxon>Spermatophyta</taxon>
        <taxon>Magnoliopsida</taxon>
        <taxon>eudicotyledons</taxon>
        <taxon>Gunneridae</taxon>
        <taxon>Pentapetalae</taxon>
        <taxon>asterids</taxon>
        <taxon>lamiids</taxon>
        <taxon>Gentianales</taxon>
        <taxon>Rubiaceae</taxon>
        <taxon>Ixoroideae</taxon>
        <taxon>Gardenieae complex</taxon>
        <taxon>Bertiereae - Coffeeae clade</taxon>
        <taxon>Coffeeae</taxon>
        <taxon>Coffea</taxon>
    </lineage>
</organism>
<feature type="region of interest" description="Disordered" evidence="8">
    <location>
        <begin position="69"/>
        <end position="112"/>
    </location>
</feature>
<evidence type="ECO:0000256" key="4">
    <source>
        <dbReference type="ARBA" id="ARBA00022777"/>
    </source>
</evidence>
<reference evidence="10" key="1">
    <citation type="journal article" date="2025" name="Foods">
        <title>Unveiling the Microbial Signatures of Arabica Coffee Cherries: Insights into Ripeness Specific Diversity, Functional Traits, and Implications for Quality and Safety.</title>
        <authorList>
            <consortium name="RefSeq"/>
            <person name="Tenea G.N."/>
            <person name="Cifuentes V."/>
            <person name="Reyes P."/>
            <person name="Cevallos-Vallejos M."/>
        </authorList>
    </citation>
    <scope>NUCLEOTIDE SEQUENCE [LARGE SCALE GENOMIC DNA]</scope>
</reference>
<dbReference type="Proteomes" id="UP001652660">
    <property type="component" value="Chromosome 3e"/>
</dbReference>
<evidence type="ECO:0000259" key="9">
    <source>
        <dbReference type="PROSITE" id="PS50011"/>
    </source>
</evidence>
<evidence type="ECO:0000313" key="10">
    <source>
        <dbReference type="Proteomes" id="UP001652660"/>
    </source>
</evidence>
<dbReference type="InterPro" id="IPR001245">
    <property type="entry name" value="Ser-Thr/Tyr_kinase_cat_dom"/>
</dbReference>
<keyword evidence="4" id="KW-0418">Kinase</keyword>
<dbReference type="PROSITE" id="PS50011">
    <property type="entry name" value="PROTEIN_KINASE_DOM"/>
    <property type="match status" value="1"/>
</dbReference>
<dbReference type="PROSITE" id="PS00108">
    <property type="entry name" value="PROTEIN_KINASE_ST"/>
    <property type="match status" value="1"/>
</dbReference>
<evidence type="ECO:0000256" key="3">
    <source>
        <dbReference type="ARBA" id="ARBA00022741"/>
    </source>
</evidence>
<keyword evidence="2" id="KW-0808">Transferase</keyword>
<dbReference type="InterPro" id="IPR011009">
    <property type="entry name" value="Kinase-like_dom_sf"/>
</dbReference>
<sequence length="456" mass="50866">MDAISLSALSAPKPFVVKTSTGLLLRCPGFPRLAVRACTVQATPSNSNSLSIALNFRLHSSSVVLNVPESQGFSPAEPPVLDDGLREPETGISSIQHGENPSRPPQDVTEDSEELKAATLRIMMARKKGYFRFVVEADERIGDAFSIPGYDKSVVRTDHDGDPAGIDMDYRLCGLPIISYADLEELKVLGSGRYGIVYHGKWMGTDVAIKRFDKSRVAKDDLDRLTKTFWREVRILSKLHHPQVVAFFGVVPDDPEGTLAYVTEYMVDGSLRCALLEKGELDQHTKLMVLLHVASGMEYLHSMNVIHFDLKGANLLVNFGDPQRPVCKVADFGLSKIKQNALVSGRKRGPLRWMAPELLNGRRNKVSDKVDVYTFGITTWETLTGEVPYGDMHPDLIRFGVTHFNLRPPIPEHCDPELRKLMEECWSPDPAARPSFTQARERLQAMLMALQLEIQN</sequence>
<dbReference type="Gene3D" id="1.10.510.10">
    <property type="entry name" value="Transferase(Phosphotransferase) domain 1"/>
    <property type="match status" value="1"/>
</dbReference>
<feature type="domain" description="Protein kinase" evidence="9">
    <location>
        <begin position="183"/>
        <end position="447"/>
    </location>
</feature>
<keyword evidence="1 7" id="KW-0723">Serine/threonine-protein kinase</keyword>
<dbReference type="RefSeq" id="XP_027118955.1">
    <property type="nucleotide sequence ID" value="XM_027263154.2"/>
</dbReference>
<evidence type="ECO:0000256" key="2">
    <source>
        <dbReference type="ARBA" id="ARBA00022679"/>
    </source>
</evidence>
<evidence type="ECO:0000256" key="1">
    <source>
        <dbReference type="ARBA" id="ARBA00022527"/>
    </source>
</evidence>
<dbReference type="Pfam" id="PF07714">
    <property type="entry name" value="PK_Tyr_Ser-Thr"/>
    <property type="match status" value="1"/>
</dbReference>
<dbReference type="CDD" id="cd13999">
    <property type="entry name" value="STKc_MAP3K-like"/>
    <property type="match status" value="1"/>
</dbReference>
<dbReference type="PROSITE" id="PS00107">
    <property type="entry name" value="PROTEIN_KINASE_ATP"/>
    <property type="match status" value="1"/>
</dbReference>
<dbReference type="OrthoDB" id="4062651at2759"/>
<comment type="similarity">
    <text evidence="7">Belongs to the protein kinase superfamily.</text>
</comment>
<protein>
    <submittedName>
        <fullName evidence="11">RAF-like serine/threonine-protein kinase PRAF</fullName>
    </submittedName>
</protein>
<dbReference type="PRINTS" id="PR00109">
    <property type="entry name" value="TYRKINASE"/>
</dbReference>
<dbReference type="PANTHER" id="PTHR23257">
    <property type="entry name" value="SERINE-THREONINE PROTEIN KINASE"/>
    <property type="match status" value="1"/>
</dbReference>
<dbReference type="GO" id="GO:0005524">
    <property type="term" value="F:ATP binding"/>
    <property type="evidence" value="ECO:0007669"/>
    <property type="project" value="UniProtKB-UniRule"/>
</dbReference>
<evidence type="ECO:0000256" key="6">
    <source>
        <dbReference type="PROSITE-ProRule" id="PRU10141"/>
    </source>
</evidence>
<keyword evidence="10" id="KW-1185">Reference proteome</keyword>
<reference evidence="11" key="2">
    <citation type="submission" date="2025-08" db="UniProtKB">
        <authorList>
            <consortium name="RefSeq"/>
        </authorList>
    </citation>
    <scope>IDENTIFICATION</scope>
    <source>
        <tissue evidence="11">Leaves</tissue>
    </source>
</reference>
<dbReference type="AlphaFoldDB" id="A0A6P6WUB6"/>
<dbReference type="InterPro" id="IPR050167">
    <property type="entry name" value="Ser_Thr_protein_kinase"/>
</dbReference>
<evidence type="ECO:0000256" key="8">
    <source>
        <dbReference type="SAM" id="MobiDB-lite"/>
    </source>
</evidence>
<dbReference type="SMART" id="SM00220">
    <property type="entry name" value="S_TKc"/>
    <property type="match status" value="1"/>
</dbReference>
<dbReference type="InterPro" id="IPR008271">
    <property type="entry name" value="Ser/Thr_kinase_AS"/>
</dbReference>
<dbReference type="GO" id="GO:0005737">
    <property type="term" value="C:cytoplasm"/>
    <property type="evidence" value="ECO:0007669"/>
    <property type="project" value="TreeGrafter"/>
</dbReference>
<feature type="binding site" evidence="6">
    <location>
        <position position="219"/>
    </location>
    <ligand>
        <name>ATP</name>
        <dbReference type="ChEBI" id="CHEBI:30616"/>
    </ligand>
</feature>
<dbReference type="SUPFAM" id="SSF56112">
    <property type="entry name" value="Protein kinase-like (PK-like)"/>
    <property type="match status" value="1"/>
</dbReference>
<evidence type="ECO:0000313" key="11">
    <source>
        <dbReference type="RefSeq" id="XP_027118955.1"/>
    </source>
</evidence>
<name>A0A6P6WUB6_COFAR</name>
<dbReference type="InterPro" id="IPR000719">
    <property type="entry name" value="Prot_kinase_dom"/>
</dbReference>
<gene>
    <name evidence="11" type="primary">LOC113736266</name>
</gene>
<dbReference type="Gene3D" id="3.30.200.20">
    <property type="entry name" value="Phosphorylase Kinase, domain 1"/>
    <property type="match status" value="1"/>
</dbReference>
<accession>A0A6P6WUB6</accession>
<evidence type="ECO:0000256" key="7">
    <source>
        <dbReference type="RuleBase" id="RU000304"/>
    </source>
</evidence>
<keyword evidence="5 6" id="KW-0067">ATP-binding</keyword>
<dbReference type="GO" id="GO:0007165">
    <property type="term" value="P:signal transduction"/>
    <property type="evidence" value="ECO:0007669"/>
    <property type="project" value="TreeGrafter"/>
</dbReference>
<dbReference type="GO" id="GO:0004674">
    <property type="term" value="F:protein serine/threonine kinase activity"/>
    <property type="evidence" value="ECO:0007669"/>
    <property type="project" value="UniProtKB-KW"/>
</dbReference>
<evidence type="ECO:0000256" key="5">
    <source>
        <dbReference type="ARBA" id="ARBA00022840"/>
    </source>
</evidence>
<proteinExistence type="inferred from homology"/>